<feature type="transmembrane region" description="Helical" evidence="8">
    <location>
        <begin position="391"/>
        <end position="414"/>
    </location>
</feature>
<evidence type="ECO:0000256" key="8">
    <source>
        <dbReference type="SAM" id="Phobius"/>
    </source>
</evidence>
<comment type="subcellular location">
    <subcellularLocation>
        <location evidence="1">Cell membrane</location>
        <topology evidence="1">Multi-pass membrane protein</topology>
    </subcellularLocation>
</comment>
<feature type="transmembrane region" description="Helical" evidence="8">
    <location>
        <begin position="132"/>
        <end position="151"/>
    </location>
</feature>
<keyword evidence="2" id="KW-1003">Cell membrane</keyword>
<proteinExistence type="predicted"/>
<evidence type="ECO:0000256" key="4">
    <source>
        <dbReference type="ARBA" id="ARBA00022679"/>
    </source>
</evidence>
<evidence type="ECO:0000256" key="6">
    <source>
        <dbReference type="ARBA" id="ARBA00022989"/>
    </source>
</evidence>
<comment type="caution">
    <text evidence="9">The sequence shown here is derived from an EMBL/GenBank/DDBJ whole genome shotgun (WGS) entry which is preliminary data.</text>
</comment>
<feature type="transmembrane region" description="Helical" evidence="8">
    <location>
        <begin position="180"/>
        <end position="198"/>
    </location>
</feature>
<keyword evidence="10" id="KW-1185">Reference proteome</keyword>
<gene>
    <name evidence="9" type="ORF">GCM10010971_03370</name>
</gene>
<reference evidence="10" key="1">
    <citation type="journal article" date="2019" name="Int. J. Syst. Evol. Microbiol.">
        <title>The Global Catalogue of Microorganisms (GCM) 10K type strain sequencing project: providing services to taxonomists for standard genome sequencing and annotation.</title>
        <authorList>
            <consortium name="The Broad Institute Genomics Platform"/>
            <consortium name="The Broad Institute Genome Sequencing Center for Infectious Disease"/>
            <person name="Wu L."/>
            <person name="Ma J."/>
        </authorList>
    </citation>
    <scope>NUCLEOTIDE SEQUENCE [LARGE SCALE GENOMIC DNA]</scope>
    <source>
        <strain evidence="10">CGMCC 1.8860</strain>
    </source>
</reference>
<keyword evidence="6 8" id="KW-1133">Transmembrane helix</keyword>
<feature type="transmembrane region" description="Helical" evidence="8">
    <location>
        <begin position="245"/>
        <end position="264"/>
    </location>
</feature>
<feature type="transmembrane region" description="Helical" evidence="8">
    <location>
        <begin position="360"/>
        <end position="379"/>
    </location>
</feature>
<evidence type="ECO:0000256" key="3">
    <source>
        <dbReference type="ARBA" id="ARBA00022676"/>
    </source>
</evidence>
<evidence type="ECO:0000313" key="9">
    <source>
        <dbReference type="EMBL" id="GGP24518.1"/>
    </source>
</evidence>
<evidence type="ECO:0000256" key="1">
    <source>
        <dbReference type="ARBA" id="ARBA00004651"/>
    </source>
</evidence>
<feature type="transmembrane region" description="Helical" evidence="8">
    <location>
        <begin position="434"/>
        <end position="454"/>
    </location>
</feature>
<keyword evidence="3" id="KW-0328">Glycosyltransferase</keyword>
<dbReference type="EMBL" id="BMLY01000001">
    <property type="protein sequence ID" value="GGP24518.1"/>
    <property type="molecule type" value="Genomic_DNA"/>
</dbReference>
<feature type="transmembrane region" description="Helical" evidence="8">
    <location>
        <begin position="157"/>
        <end position="173"/>
    </location>
</feature>
<dbReference type="PANTHER" id="PTHR33908">
    <property type="entry name" value="MANNOSYLTRANSFERASE YKCB-RELATED"/>
    <property type="match status" value="1"/>
</dbReference>
<feature type="transmembrane region" description="Helical" evidence="8">
    <location>
        <begin position="44"/>
        <end position="65"/>
    </location>
</feature>
<protein>
    <submittedName>
        <fullName evidence="9">Glycosyl transferase</fullName>
    </submittedName>
</protein>
<dbReference type="GO" id="GO:0016740">
    <property type="term" value="F:transferase activity"/>
    <property type="evidence" value="ECO:0007669"/>
    <property type="project" value="UniProtKB-KW"/>
</dbReference>
<evidence type="ECO:0000256" key="5">
    <source>
        <dbReference type="ARBA" id="ARBA00022692"/>
    </source>
</evidence>
<feature type="transmembrane region" description="Helical" evidence="8">
    <location>
        <begin position="204"/>
        <end position="233"/>
    </location>
</feature>
<evidence type="ECO:0000256" key="7">
    <source>
        <dbReference type="ARBA" id="ARBA00023136"/>
    </source>
</evidence>
<dbReference type="PANTHER" id="PTHR33908:SF11">
    <property type="entry name" value="MEMBRANE PROTEIN"/>
    <property type="match status" value="1"/>
</dbReference>
<feature type="transmembrane region" description="Helical" evidence="8">
    <location>
        <begin position="466"/>
        <end position="485"/>
    </location>
</feature>
<keyword evidence="4 9" id="KW-0808">Transferase</keyword>
<dbReference type="Proteomes" id="UP000621859">
    <property type="component" value="Unassembled WGS sequence"/>
</dbReference>
<keyword evidence="5 8" id="KW-0812">Transmembrane</keyword>
<feature type="transmembrane region" description="Helical" evidence="8">
    <location>
        <begin position="306"/>
        <end position="325"/>
    </location>
</feature>
<feature type="transmembrane region" description="Helical" evidence="8">
    <location>
        <begin position="332"/>
        <end position="354"/>
    </location>
</feature>
<organism evidence="9 10">
    <name type="scientific">Silvimonas amylolytica</name>
    <dbReference type="NCBI Taxonomy" id="449663"/>
    <lineage>
        <taxon>Bacteria</taxon>
        <taxon>Pseudomonadati</taxon>
        <taxon>Pseudomonadota</taxon>
        <taxon>Betaproteobacteria</taxon>
        <taxon>Neisseriales</taxon>
        <taxon>Chitinibacteraceae</taxon>
        <taxon>Silvimonas</taxon>
    </lineage>
</organism>
<evidence type="ECO:0000313" key="10">
    <source>
        <dbReference type="Proteomes" id="UP000621859"/>
    </source>
</evidence>
<dbReference type="InterPro" id="IPR050297">
    <property type="entry name" value="LipidA_mod_glycosyltrf_83"/>
</dbReference>
<sequence>MPSGVSILIAPGLRARFTCFVIERMRSLNLSSSSRGSSDLPHRLPVIPGWLFLILVLAWLLPGLIGHEPWKPDEAYTFGLIEHIAKTGDWVVPTLAGEPFMEKPPIFFISAAWVLQGFGGAFSAPDAARLTAGFWMLLAMLGTALAAWRIYGKGTGRWAVLLLLGCLGLPLRAHQMLTDLALLAGIAWGICGLTWAPVRPLAGGVMLGLGGMVAFLAKGLLGPGCLGLTAILLPVFLPSYRSGRYALAFVIALVVGSPLPVLWMNQLYARDPGLFQLWFNTNNFGRFNGTAHLGPAATHFFYLKTLPWYAFPAWPLAVWGLWRAWRGQIQLSLTAIAPALLFFAINSLVLVLAADARELYAMPLLAPTVLIAVSGLVMYREGSPGWARLSTLVMVLAALLLTCAVVSGYALATGTPQAVEALLTRRVFAGWTPAWFPGHWLACGVIVILVLLLWPRVPRNTPAGFAWRWMLLITLTWGAIATLWLPALDFGMRYREVFVALKPALDKPAAQNECIASAWLGEPQRALLDYYDGVRTRRLETMQEARSCRWLLVQSRGGQLPVLVNGMQPVAVSHRPGDNTERYMLYQLQQDVHALWPASDPFPGAIRAAH</sequence>
<evidence type="ECO:0000256" key="2">
    <source>
        <dbReference type="ARBA" id="ARBA00022475"/>
    </source>
</evidence>
<keyword evidence="7 8" id="KW-0472">Membrane</keyword>
<feature type="transmembrane region" description="Helical" evidence="8">
    <location>
        <begin position="106"/>
        <end position="125"/>
    </location>
</feature>
<name>A0ABQ2PGN7_9NEIS</name>
<accession>A0ABQ2PGN7</accession>